<evidence type="ECO:0000313" key="3">
    <source>
        <dbReference type="Proteomes" id="UP000276260"/>
    </source>
</evidence>
<dbReference type="OrthoDB" id="7595150at2"/>
<dbReference type="RefSeq" id="WP_046520470.1">
    <property type="nucleotide sequence ID" value="NZ_LAVS01000038.1"/>
</dbReference>
<keyword evidence="3" id="KW-1185">Reference proteome</keyword>
<gene>
    <name evidence="2" type="ORF">EIK76_07555</name>
</gene>
<proteinExistence type="predicted"/>
<dbReference type="InterPro" id="IPR016097">
    <property type="entry name" value="DUF695"/>
</dbReference>
<accession>A0A3P3QRR6</accession>
<protein>
    <submittedName>
        <fullName evidence="2">DUF695 domain-containing protein</fullName>
    </submittedName>
</protein>
<feature type="domain" description="DUF695" evidence="1">
    <location>
        <begin position="11"/>
        <end position="135"/>
    </location>
</feature>
<evidence type="ECO:0000313" key="2">
    <source>
        <dbReference type="EMBL" id="RRJ23897.1"/>
    </source>
</evidence>
<name>A0A3P3QRR6_9GAMM</name>
<dbReference type="Pfam" id="PF05117">
    <property type="entry name" value="DUF695"/>
    <property type="match status" value="1"/>
</dbReference>
<dbReference type="Proteomes" id="UP000276260">
    <property type="component" value="Unassembled WGS sequence"/>
</dbReference>
<organism evidence="2 3">
    <name type="scientific">Rheinheimera mesophila</name>
    <dbReference type="NCBI Taxonomy" id="1547515"/>
    <lineage>
        <taxon>Bacteria</taxon>
        <taxon>Pseudomonadati</taxon>
        <taxon>Pseudomonadota</taxon>
        <taxon>Gammaproteobacteria</taxon>
        <taxon>Chromatiales</taxon>
        <taxon>Chromatiaceae</taxon>
        <taxon>Rheinheimera</taxon>
    </lineage>
</organism>
<sequence length="145" mass="16420">MEIPSSETAPWNLAEGDNNGLPRIIRYRPDLEPFIGIESHPQRLVIIWEYDTENSSGMPSDKQSDEMKAFEDVLASALDPNRLAVLAFILTSNGSREWHYYVSDIEEVGQKINNALSGFPKLPIHLQVESDPEWEQISIVYSICS</sequence>
<dbReference type="AlphaFoldDB" id="A0A3P3QRR6"/>
<reference evidence="2 3" key="1">
    <citation type="submission" date="2018-11" db="EMBL/GenBank/DDBJ databases">
        <title>Draft genome analysis of Rheinheimera mesophila isolated from an industrial waste site.</title>
        <authorList>
            <person name="Yu Q."/>
            <person name="Qi Y."/>
            <person name="Zhang H."/>
            <person name="Lu Y."/>
            <person name="Pu J."/>
        </authorList>
    </citation>
    <scope>NUCLEOTIDE SEQUENCE [LARGE SCALE GENOMIC DNA]</scope>
    <source>
        <strain evidence="2 3">IITR13</strain>
    </source>
</reference>
<evidence type="ECO:0000259" key="1">
    <source>
        <dbReference type="Pfam" id="PF05117"/>
    </source>
</evidence>
<dbReference type="EMBL" id="RRCF01000001">
    <property type="protein sequence ID" value="RRJ23897.1"/>
    <property type="molecule type" value="Genomic_DNA"/>
</dbReference>
<comment type="caution">
    <text evidence="2">The sequence shown here is derived from an EMBL/GenBank/DDBJ whole genome shotgun (WGS) entry which is preliminary data.</text>
</comment>